<evidence type="ECO:0000313" key="2">
    <source>
        <dbReference type="Proteomes" id="UP000188532"/>
    </source>
</evidence>
<protein>
    <submittedName>
        <fullName evidence="1">Uncharacterized protein</fullName>
    </submittedName>
</protein>
<name>A0A1V3XW22_MYCKA</name>
<reference evidence="1 2" key="1">
    <citation type="submission" date="2017-02" db="EMBL/GenBank/DDBJ databases">
        <title>Complete genome sequences of Mycobacterium kansasii strains isolated from rhesus macaques.</title>
        <authorList>
            <person name="Panda A."/>
            <person name="Nagaraj S."/>
            <person name="Zhao X."/>
            <person name="Tettelin H."/>
            <person name="Detolla L.J."/>
        </authorList>
    </citation>
    <scope>NUCLEOTIDE SEQUENCE [LARGE SCALE GENOMIC DNA]</scope>
    <source>
        <strain evidence="1 2">11-3469</strain>
    </source>
</reference>
<gene>
    <name evidence="1" type="ORF">BZL29_0960</name>
</gene>
<proteinExistence type="predicted"/>
<accession>A0A1V3XW22</accession>
<dbReference type="Proteomes" id="UP000188532">
    <property type="component" value="Unassembled WGS sequence"/>
</dbReference>
<evidence type="ECO:0000313" key="1">
    <source>
        <dbReference type="EMBL" id="OOK83437.1"/>
    </source>
</evidence>
<comment type="caution">
    <text evidence="1">The sequence shown here is derived from an EMBL/GenBank/DDBJ whole genome shotgun (WGS) entry which is preliminary data.</text>
</comment>
<sequence>MPHQSHDQWCAGHDRTDLRCAGNRGKNIHRATTKMIRTPSAP</sequence>
<organism evidence="1 2">
    <name type="scientific">Mycobacterium kansasii</name>
    <dbReference type="NCBI Taxonomy" id="1768"/>
    <lineage>
        <taxon>Bacteria</taxon>
        <taxon>Bacillati</taxon>
        <taxon>Actinomycetota</taxon>
        <taxon>Actinomycetes</taxon>
        <taxon>Mycobacteriales</taxon>
        <taxon>Mycobacteriaceae</taxon>
        <taxon>Mycobacterium</taxon>
    </lineage>
</organism>
<dbReference type="EMBL" id="MVBN01000001">
    <property type="protein sequence ID" value="OOK83437.1"/>
    <property type="molecule type" value="Genomic_DNA"/>
</dbReference>
<dbReference type="AlphaFoldDB" id="A0A1V3XW22"/>